<protein>
    <submittedName>
        <fullName evidence="1">Calcium binding EGF domain protein</fullName>
    </submittedName>
</protein>
<organism evidence="1 2">
    <name type="scientific">Elysia marginata</name>
    <dbReference type="NCBI Taxonomy" id="1093978"/>
    <lineage>
        <taxon>Eukaryota</taxon>
        <taxon>Metazoa</taxon>
        <taxon>Spiralia</taxon>
        <taxon>Lophotrochozoa</taxon>
        <taxon>Mollusca</taxon>
        <taxon>Gastropoda</taxon>
        <taxon>Heterobranchia</taxon>
        <taxon>Euthyneura</taxon>
        <taxon>Panpulmonata</taxon>
        <taxon>Sacoglossa</taxon>
        <taxon>Placobranchoidea</taxon>
        <taxon>Plakobranchidae</taxon>
        <taxon>Elysia</taxon>
    </lineage>
</organism>
<dbReference type="Gene3D" id="2.170.300.10">
    <property type="entry name" value="Tie2 ligand-binding domain superfamily"/>
    <property type="match status" value="1"/>
</dbReference>
<accession>A0AAV4JK75</accession>
<comment type="caution">
    <text evidence="1">The sequence shown here is derived from an EMBL/GenBank/DDBJ whole genome shotgun (WGS) entry which is preliminary data.</text>
</comment>
<evidence type="ECO:0000313" key="1">
    <source>
        <dbReference type="EMBL" id="GFS22288.1"/>
    </source>
</evidence>
<gene>
    <name evidence="1" type="ORF">ElyMa_006947200</name>
</gene>
<dbReference type="AlphaFoldDB" id="A0AAV4JK75"/>
<proteinExistence type="predicted"/>
<dbReference type="EMBL" id="BMAT01013890">
    <property type="protein sequence ID" value="GFS22288.1"/>
    <property type="molecule type" value="Genomic_DNA"/>
</dbReference>
<dbReference type="Proteomes" id="UP000762676">
    <property type="component" value="Unassembled WGS sequence"/>
</dbReference>
<keyword evidence="2" id="KW-1185">Reference proteome</keyword>
<reference evidence="1 2" key="1">
    <citation type="journal article" date="2021" name="Elife">
        <title>Chloroplast acquisition without the gene transfer in kleptoplastic sea slugs, Plakobranchus ocellatus.</title>
        <authorList>
            <person name="Maeda T."/>
            <person name="Takahashi S."/>
            <person name="Yoshida T."/>
            <person name="Shimamura S."/>
            <person name="Takaki Y."/>
            <person name="Nagai Y."/>
            <person name="Toyoda A."/>
            <person name="Suzuki Y."/>
            <person name="Arimoto A."/>
            <person name="Ishii H."/>
            <person name="Satoh N."/>
            <person name="Nishiyama T."/>
            <person name="Hasebe M."/>
            <person name="Maruyama T."/>
            <person name="Minagawa J."/>
            <person name="Obokata J."/>
            <person name="Shigenobu S."/>
        </authorList>
    </citation>
    <scope>NUCLEOTIDE SEQUENCE [LARGE SCALE GENOMIC DNA]</scope>
</reference>
<name>A0AAV4JK75_9GAST</name>
<sequence length="138" mass="14821">MQGFTIRSHDSVTDMDAHVVYRDGGGPAQDVYTVVLEGEHQKPSLQVEINAESIGVCEVQVFGEPSCEQGRWGWYCEQTCNCAGGEVCLPHSGGCPTGCASGFSGADCRTKIGQVNLDKILSGSCRSSRDPMLKFDLK</sequence>
<evidence type="ECO:0000313" key="2">
    <source>
        <dbReference type="Proteomes" id="UP000762676"/>
    </source>
</evidence>